<sequence>MTLRKRLFCNAKQPLLPCKTYAFGMQNNRFYNALIIKALHNRYTCEKYLQTYRLFPVYKNGLKNNGEQKLLRSVRHLLPIYQGCFLLVFSSKYREVNVSFRVGFQVHYQAIDIAQSAV</sequence>
<proteinExistence type="predicted"/>
<evidence type="ECO:0000313" key="2">
    <source>
        <dbReference type="Proteomes" id="UP000229630"/>
    </source>
</evidence>
<dbReference type="EMBL" id="CP024723">
    <property type="protein sequence ID" value="ATV26754.1"/>
    <property type="molecule type" value="Genomic_DNA"/>
</dbReference>
<dbReference type="Proteomes" id="UP000229630">
    <property type="component" value="Chromosome 1"/>
</dbReference>
<protein>
    <submittedName>
        <fullName evidence="1">Uncharacterized protein</fullName>
    </submittedName>
</protein>
<name>A0A2D3L859_PREIN</name>
<dbReference type="AlphaFoldDB" id="A0A2D3L859"/>
<evidence type="ECO:0000313" key="1">
    <source>
        <dbReference type="EMBL" id="ATV26754.1"/>
    </source>
</evidence>
<gene>
    <name evidence="1" type="ORF">CTM62_08495</name>
</gene>
<accession>A0A2D3L859</accession>
<organism evidence="1 2">
    <name type="scientific">Prevotella intermedia</name>
    <dbReference type="NCBI Taxonomy" id="28131"/>
    <lineage>
        <taxon>Bacteria</taxon>
        <taxon>Pseudomonadati</taxon>
        <taxon>Bacteroidota</taxon>
        <taxon>Bacteroidia</taxon>
        <taxon>Bacteroidales</taxon>
        <taxon>Prevotellaceae</taxon>
        <taxon>Prevotella</taxon>
    </lineage>
</organism>
<reference evidence="1 2" key="1">
    <citation type="submission" date="2017-11" db="EMBL/GenBank/DDBJ databases">
        <title>Genome sequencing of Prevotella intermedia KCOM 2837.</title>
        <authorList>
            <person name="Kook J.-K."/>
            <person name="Park S.-N."/>
            <person name="Lim Y.K."/>
        </authorList>
    </citation>
    <scope>NUCLEOTIDE SEQUENCE [LARGE SCALE GENOMIC DNA]</scope>
    <source>
        <strain evidence="1 2">KCOM 2837</strain>
    </source>
</reference>